<evidence type="ECO:0000313" key="7">
    <source>
        <dbReference type="EMBL" id="CAD9660248.1"/>
    </source>
</evidence>
<dbReference type="Pfam" id="PF02359">
    <property type="entry name" value="CDC48_N"/>
    <property type="match status" value="1"/>
</dbReference>
<dbReference type="SUPFAM" id="SSF54585">
    <property type="entry name" value="Cdc48 domain 2-like"/>
    <property type="match status" value="1"/>
</dbReference>
<dbReference type="GO" id="GO:0051228">
    <property type="term" value="P:mitotic spindle disassembly"/>
    <property type="evidence" value="ECO:0007669"/>
    <property type="project" value="TreeGrafter"/>
</dbReference>
<dbReference type="InterPro" id="IPR029067">
    <property type="entry name" value="CDC48_domain_2-like_sf"/>
</dbReference>
<dbReference type="Gene3D" id="2.40.40.20">
    <property type="match status" value="1"/>
</dbReference>
<feature type="domain" description="CDC48 N-terminal subdomain" evidence="6">
    <location>
        <begin position="75"/>
        <end position="159"/>
    </location>
</feature>
<dbReference type="AlphaFoldDB" id="A0A7S2R482"/>
<dbReference type="FunFam" id="3.10.330.10:FF:000001">
    <property type="entry name" value="Cell division control 48"/>
    <property type="match status" value="1"/>
</dbReference>
<dbReference type="SUPFAM" id="SSF52540">
    <property type="entry name" value="P-loop containing nucleoside triphosphate hydrolases"/>
    <property type="match status" value="2"/>
</dbReference>
<feature type="region of interest" description="Disordered" evidence="4">
    <location>
        <begin position="41"/>
        <end position="70"/>
    </location>
</feature>
<organism evidence="7">
    <name type="scientific">Rhizochromulina marina</name>
    <dbReference type="NCBI Taxonomy" id="1034831"/>
    <lineage>
        <taxon>Eukaryota</taxon>
        <taxon>Sar</taxon>
        <taxon>Stramenopiles</taxon>
        <taxon>Ochrophyta</taxon>
        <taxon>Dictyochophyceae</taxon>
        <taxon>Rhizochromulinales</taxon>
        <taxon>Rhizochromulina</taxon>
    </lineage>
</organism>
<dbReference type="PANTHER" id="PTHR23077:SF171">
    <property type="entry name" value="NUCLEAR VALOSIN-CONTAINING PROTEIN-LIKE"/>
    <property type="match status" value="1"/>
</dbReference>
<dbReference type="GO" id="GO:0097352">
    <property type="term" value="P:autophagosome maturation"/>
    <property type="evidence" value="ECO:0007669"/>
    <property type="project" value="TreeGrafter"/>
</dbReference>
<dbReference type="InterPro" id="IPR003959">
    <property type="entry name" value="ATPase_AAA_core"/>
</dbReference>
<dbReference type="InterPro" id="IPR027417">
    <property type="entry name" value="P-loop_NTPase"/>
</dbReference>
<feature type="compositionally biased region" description="Basic and acidic residues" evidence="4">
    <location>
        <begin position="57"/>
        <end position="66"/>
    </location>
</feature>
<evidence type="ECO:0000256" key="2">
    <source>
        <dbReference type="ARBA" id="ARBA00022741"/>
    </source>
</evidence>
<dbReference type="GO" id="GO:0034098">
    <property type="term" value="C:VCP-NPL4-UFD1 AAA ATPase complex"/>
    <property type="evidence" value="ECO:0007669"/>
    <property type="project" value="TreeGrafter"/>
</dbReference>
<dbReference type="FunFam" id="3.40.50.300:FF:000012">
    <property type="entry name" value="Transitional endoplasmic reticulum ATPase"/>
    <property type="match status" value="1"/>
</dbReference>
<feature type="compositionally biased region" description="Low complexity" evidence="4">
    <location>
        <begin position="840"/>
        <end position="849"/>
    </location>
</feature>
<dbReference type="FunFam" id="1.10.8.60:FF:000057">
    <property type="entry name" value="AAA family ATPase, CDC48 subfamily"/>
    <property type="match status" value="1"/>
</dbReference>
<evidence type="ECO:0000256" key="3">
    <source>
        <dbReference type="ARBA" id="ARBA00022840"/>
    </source>
</evidence>
<gene>
    <name evidence="7" type="ORF">RMAR1173_LOCUS378</name>
</gene>
<protein>
    <recommendedName>
        <fullName evidence="8">Vesicle-fusing ATPase</fullName>
    </recommendedName>
</protein>
<dbReference type="Pfam" id="PF00004">
    <property type="entry name" value="AAA"/>
    <property type="match status" value="2"/>
</dbReference>
<dbReference type="GO" id="GO:0005634">
    <property type="term" value="C:nucleus"/>
    <property type="evidence" value="ECO:0007669"/>
    <property type="project" value="TreeGrafter"/>
</dbReference>
<feature type="region of interest" description="Disordered" evidence="4">
    <location>
        <begin position="840"/>
        <end position="859"/>
    </location>
</feature>
<evidence type="ECO:0000256" key="1">
    <source>
        <dbReference type="ARBA" id="ARBA00022737"/>
    </source>
</evidence>
<dbReference type="Gene3D" id="3.10.330.10">
    <property type="match status" value="1"/>
</dbReference>
<dbReference type="FunFam" id="3.40.50.300:FF:000048">
    <property type="entry name" value="Transitional endoplasmic reticulum ATPase"/>
    <property type="match status" value="1"/>
</dbReference>
<dbReference type="GO" id="GO:0005524">
    <property type="term" value="F:ATP binding"/>
    <property type="evidence" value="ECO:0007669"/>
    <property type="project" value="UniProtKB-KW"/>
</dbReference>
<dbReference type="PROSITE" id="PS00674">
    <property type="entry name" value="AAA"/>
    <property type="match status" value="2"/>
</dbReference>
<proteinExistence type="predicted"/>
<accession>A0A7S2R482</accession>
<dbReference type="Gene3D" id="3.40.50.300">
    <property type="entry name" value="P-loop containing nucleotide triphosphate hydrolases"/>
    <property type="match status" value="2"/>
</dbReference>
<dbReference type="PANTHER" id="PTHR23077">
    <property type="entry name" value="AAA-FAMILY ATPASE"/>
    <property type="match status" value="1"/>
</dbReference>
<dbReference type="InterPro" id="IPR003960">
    <property type="entry name" value="ATPase_AAA_CS"/>
</dbReference>
<dbReference type="InterPro" id="IPR003338">
    <property type="entry name" value="CDC4_N-term_subdom"/>
</dbReference>
<dbReference type="Gene3D" id="6.10.20.150">
    <property type="match status" value="1"/>
</dbReference>
<name>A0A7S2R482_9STRA</name>
<dbReference type="SUPFAM" id="SSF50692">
    <property type="entry name" value="ADC-like"/>
    <property type="match status" value="1"/>
</dbReference>
<evidence type="ECO:0000259" key="6">
    <source>
        <dbReference type="SMART" id="SM01073"/>
    </source>
</evidence>
<keyword evidence="2" id="KW-0547">Nucleotide-binding</keyword>
<dbReference type="EMBL" id="HBHJ01000563">
    <property type="protein sequence ID" value="CAD9660248.1"/>
    <property type="molecule type" value="Transcribed_RNA"/>
</dbReference>
<dbReference type="InterPro" id="IPR003593">
    <property type="entry name" value="AAA+_ATPase"/>
</dbReference>
<dbReference type="SMART" id="SM00382">
    <property type="entry name" value="AAA"/>
    <property type="match status" value="2"/>
</dbReference>
<dbReference type="GO" id="GO:0005829">
    <property type="term" value="C:cytosol"/>
    <property type="evidence" value="ECO:0007669"/>
    <property type="project" value="TreeGrafter"/>
</dbReference>
<dbReference type="Gene3D" id="1.10.8.60">
    <property type="match status" value="1"/>
</dbReference>
<dbReference type="InterPro" id="IPR009010">
    <property type="entry name" value="Asp_de-COase-like_dom_sf"/>
</dbReference>
<keyword evidence="3" id="KW-0067">ATP-binding</keyword>
<dbReference type="GO" id="GO:0016887">
    <property type="term" value="F:ATP hydrolysis activity"/>
    <property type="evidence" value="ECO:0007669"/>
    <property type="project" value="InterPro"/>
</dbReference>
<dbReference type="SMART" id="SM01073">
    <property type="entry name" value="CDC48_N"/>
    <property type="match status" value="1"/>
</dbReference>
<evidence type="ECO:0008006" key="8">
    <source>
        <dbReference type="Google" id="ProtNLM"/>
    </source>
</evidence>
<feature type="compositionally biased region" description="Basic and acidic residues" evidence="4">
    <location>
        <begin position="850"/>
        <end position="859"/>
    </location>
</feature>
<reference evidence="7" key="1">
    <citation type="submission" date="2021-01" db="EMBL/GenBank/DDBJ databases">
        <authorList>
            <person name="Corre E."/>
            <person name="Pelletier E."/>
            <person name="Niang G."/>
            <person name="Scheremetjew M."/>
            <person name="Finn R."/>
            <person name="Kale V."/>
            <person name="Holt S."/>
            <person name="Cochrane G."/>
            <person name="Meng A."/>
            <person name="Brown T."/>
            <person name="Cohen L."/>
        </authorList>
    </citation>
    <scope>NUCLEOTIDE SEQUENCE</scope>
    <source>
        <strain evidence="7">CCMP1243</strain>
    </source>
</reference>
<feature type="domain" description="AAA+ ATPase" evidence="5">
    <location>
        <begin position="293"/>
        <end position="429"/>
    </location>
</feature>
<sequence>MARAVRHLIVAAAAACVIFVAQGVVADRALSAFRAGAPLLPPRGGSTAKPKRRRARRGVDADKDAAAEPPVSPNLMLVEEGLADSDSFSVYLGAKKMEELEVFHGDTVLVRGKKGKLTLRCAFRDDSAGDLAVRLDRRTRGALRVRLGDVVHVRPQANVKYASSIKVVPFADTMEGFDGDLKADLLEPFFRGKYRPLHKGDVFRAEHEGQSVEFRVEDLITDSVDSQDDFCLVDDSTEFFCDGEPQERDEDEWMNEVGYDDIGGCERALSEIRELIELPLRHPQIFHAVGIPPPKGVLMFGPPGSGKTTIARAVAAETGAFFFLINGPEVMSKLAGESETNLRKAFEEAEKNAPAIIFIDEIDSIAPARDKAGGEVERRIVSQLLTLMDDLKPTSNVVVLAATNRPAVLDPALRRFGRFDRELDVGVPDEKGRLEILRIKTQGMRLHEDVDLALTSKDTHGFVGADLAQLCLEAALLAIREQLPDLDMDADRLDRAVLDRIQVRAEHFNNAMKLCSPSALRETHVEIPDCSWEDVGGLEDVKRELHETVTYPVEHAAKYTKFGMKPSKGVLFFGPPGCGKTLLAKAIANECGSNFISVKGPELLTMWFGESEANVRDLFDKARAAAPCILFFDEIDSIAKARGSGGGGGASEAGDRVINQILTEIDGVGSQKPVFVIGATNRPDILDAAVTRPGRLDQLIYIPLPDLKSRLSIFRACLRKSPVDPEVDIKAMAEATHGFSGADITEICQRAAKLAIRESIDEDLERNKLLEAGTIASPEERPPRVATITRQHFEAAMKDARRSVPDSAVRKYETYVQSMKSSAKDATTFKFDDELEAGAAAEGGSAKDSAAGKEEDMYS</sequence>
<feature type="domain" description="AAA+ ATPase" evidence="5">
    <location>
        <begin position="566"/>
        <end position="706"/>
    </location>
</feature>
<dbReference type="InterPro" id="IPR050168">
    <property type="entry name" value="AAA_ATPase_domain"/>
</dbReference>
<dbReference type="GO" id="GO:0031593">
    <property type="term" value="F:polyubiquitin modification-dependent protein binding"/>
    <property type="evidence" value="ECO:0007669"/>
    <property type="project" value="TreeGrafter"/>
</dbReference>
<keyword evidence="1" id="KW-0677">Repeat</keyword>
<dbReference type="InterPro" id="IPR041569">
    <property type="entry name" value="AAA_lid_3"/>
</dbReference>
<evidence type="ECO:0000259" key="5">
    <source>
        <dbReference type="SMART" id="SM00382"/>
    </source>
</evidence>
<evidence type="ECO:0000256" key="4">
    <source>
        <dbReference type="SAM" id="MobiDB-lite"/>
    </source>
</evidence>
<dbReference type="Pfam" id="PF17862">
    <property type="entry name" value="AAA_lid_3"/>
    <property type="match status" value="2"/>
</dbReference>
<dbReference type="GO" id="GO:0030970">
    <property type="term" value="P:retrograde protein transport, ER to cytosol"/>
    <property type="evidence" value="ECO:0007669"/>
    <property type="project" value="TreeGrafter"/>
</dbReference>